<proteinExistence type="predicted"/>
<reference evidence="1 2" key="1">
    <citation type="journal article" date="2016" name="Nat. Commun.">
        <title>Thousands of microbial genomes shed light on interconnected biogeochemical processes in an aquifer system.</title>
        <authorList>
            <person name="Anantharaman K."/>
            <person name="Brown C.T."/>
            <person name="Hug L.A."/>
            <person name="Sharon I."/>
            <person name="Castelle C.J."/>
            <person name="Probst A.J."/>
            <person name="Thomas B.C."/>
            <person name="Singh A."/>
            <person name="Wilkins M.J."/>
            <person name="Karaoz U."/>
            <person name="Brodie E.L."/>
            <person name="Williams K.H."/>
            <person name="Hubbard S.S."/>
            <person name="Banfield J.F."/>
        </authorList>
    </citation>
    <scope>NUCLEOTIDE SEQUENCE [LARGE SCALE GENOMIC DNA]</scope>
</reference>
<dbReference type="InterPro" id="IPR012657">
    <property type="entry name" value="23S_rRNA-intervening_sequence"/>
</dbReference>
<dbReference type="EMBL" id="MHQY01000032">
    <property type="protein sequence ID" value="OHA13238.1"/>
    <property type="molecule type" value="Genomic_DNA"/>
</dbReference>
<dbReference type="Gene3D" id="1.20.1440.60">
    <property type="entry name" value="23S rRNA-intervening sequence"/>
    <property type="match status" value="1"/>
</dbReference>
<dbReference type="Pfam" id="PF05635">
    <property type="entry name" value="23S_rRNA_IVP"/>
    <property type="match status" value="1"/>
</dbReference>
<accession>A0A1G2LNP1</accession>
<dbReference type="PANTHER" id="PTHR38471">
    <property type="entry name" value="FOUR HELIX BUNDLE PROTEIN"/>
    <property type="match status" value="1"/>
</dbReference>
<sequence>MAKTYENLEAWKKSIEFAAHIYNLSKKFPKEELYGLISQIRRAAISISSNIAEGAGRGSNKEFLRFVHISLGSLNEVESQIYVAHKLGYTKETDLLEILKKIQELGNLLGGLCNYLKHKEQHKE</sequence>
<dbReference type="SUPFAM" id="SSF158446">
    <property type="entry name" value="IVS-encoded protein-like"/>
    <property type="match status" value="1"/>
</dbReference>
<name>A0A1G2LNP1_9BACT</name>
<dbReference type="Proteomes" id="UP000177171">
    <property type="component" value="Unassembled WGS sequence"/>
</dbReference>
<dbReference type="NCBIfam" id="TIGR02436">
    <property type="entry name" value="four helix bundle protein"/>
    <property type="match status" value="1"/>
</dbReference>
<gene>
    <name evidence="1" type="ORF">A3G49_00995</name>
</gene>
<dbReference type="InterPro" id="IPR036583">
    <property type="entry name" value="23S_rRNA_IVS_sf"/>
</dbReference>
<dbReference type="AlphaFoldDB" id="A0A1G2LNP1"/>
<evidence type="ECO:0008006" key="3">
    <source>
        <dbReference type="Google" id="ProtNLM"/>
    </source>
</evidence>
<evidence type="ECO:0000313" key="1">
    <source>
        <dbReference type="EMBL" id="OHA13238.1"/>
    </source>
</evidence>
<dbReference type="PANTHER" id="PTHR38471:SF2">
    <property type="entry name" value="FOUR HELIX BUNDLE PROTEIN"/>
    <property type="match status" value="1"/>
</dbReference>
<comment type="caution">
    <text evidence="1">The sequence shown here is derived from an EMBL/GenBank/DDBJ whole genome shotgun (WGS) entry which is preliminary data.</text>
</comment>
<protein>
    <recommendedName>
        <fullName evidence="3">Four helix bundle protein</fullName>
    </recommendedName>
</protein>
<organism evidence="1 2">
    <name type="scientific">Candidatus Sungbacteria bacterium RIFCSPLOWO2_12_FULL_41_11</name>
    <dbReference type="NCBI Taxonomy" id="1802286"/>
    <lineage>
        <taxon>Bacteria</taxon>
        <taxon>Candidatus Sungiibacteriota</taxon>
    </lineage>
</organism>
<evidence type="ECO:0000313" key="2">
    <source>
        <dbReference type="Proteomes" id="UP000177171"/>
    </source>
</evidence>
<dbReference type="CDD" id="cd16377">
    <property type="entry name" value="23S_rRNA_IVP_like"/>
    <property type="match status" value="1"/>
</dbReference>